<feature type="domain" description="NodB homology" evidence="3">
    <location>
        <begin position="92"/>
        <end position="273"/>
    </location>
</feature>
<accession>A0A1G2EPF5</accession>
<keyword evidence="2" id="KW-0378">Hydrolase</keyword>
<dbReference type="Proteomes" id="UP000177740">
    <property type="component" value="Unassembled WGS sequence"/>
</dbReference>
<dbReference type="PROSITE" id="PS51677">
    <property type="entry name" value="NODB"/>
    <property type="match status" value="1"/>
</dbReference>
<dbReference type="Pfam" id="PF01522">
    <property type="entry name" value="Polysacc_deac_1"/>
    <property type="match status" value="1"/>
</dbReference>
<dbReference type="PANTHER" id="PTHR10587:SF133">
    <property type="entry name" value="CHITIN DEACETYLASE 1-RELATED"/>
    <property type="match status" value="1"/>
</dbReference>
<protein>
    <recommendedName>
        <fullName evidence="3">NodB homology domain-containing protein</fullName>
    </recommendedName>
</protein>
<comment type="caution">
    <text evidence="4">The sequence shown here is derived from an EMBL/GenBank/DDBJ whole genome shotgun (WGS) entry which is preliminary data.</text>
</comment>
<proteinExistence type="predicted"/>
<evidence type="ECO:0000313" key="4">
    <source>
        <dbReference type="EMBL" id="OGZ27675.1"/>
    </source>
</evidence>
<dbReference type="InterPro" id="IPR011330">
    <property type="entry name" value="Glyco_hydro/deAcase_b/a-brl"/>
</dbReference>
<dbReference type="EMBL" id="MHMM01000004">
    <property type="protein sequence ID" value="OGZ27675.1"/>
    <property type="molecule type" value="Genomic_DNA"/>
</dbReference>
<keyword evidence="1" id="KW-0479">Metal-binding</keyword>
<organism evidence="4 5">
    <name type="scientific">Candidatus Nealsonbacteria bacterium RIFOXYB1_FULL_40_15</name>
    <dbReference type="NCBI Taxonomy" id="1801677"/>
    <lineage>
        <taxon>Bacteria</taxon>
        <taxon>Candidatus Nealsoniibacteriota</taxon>
    </lineage>
</organism>
<dbReference type="InterPro" id="IPR002509">
    <property type="entry name" value="NODB_dom"/>
</dbReference>
<evidence type="ECO:0000259" key="3">
    <source>
        <dbReference type="PROSITE" id="PS51677"/>
    </source>
</evidence>
<name>A0A1G2EPF5_9BACT</name>
<reference evidence="4 5" key="1">
    <citation type="journal article" date="2016" name="Nat. Commun.">
        <title>Thousands of microbial genomes shed light on interconnected biogeochemical processes in an aquifer system.</title>
        <authorList>
            <person name="Anantharaman K."/>
            <person name="Brown C.T."/>
            <person name="Hug L.A."/>
            <person name="Sharon I."/>
            <person name="Castelle C.J."/>
            <person name="Probst A.J."/>
            <person name="Thomas B.C."/>
            <person name="Singh A."/>
            <person name="Wilkins M.J."/>
            <person name="Karaoz U."/>
            <person name="Brodie E.L."/>
            <person name="Williams K.H."/>
            <person name="Hubbard S.S."/>
            <person name="Banfield J.F."/>
        </authorList>
    </citation>
    <scope>NUCLEOTIDE SEQUENCE [LARGE SCALE GENOMIC DNA]</scope>
</reference>
<dbReference type="STRING" id="1801677.A2365_03455"/>
<dbReference type="Gene3D" id="3.20.20.370">
    <property type="entry name" value="Glycoside hydrolase/deacetylase"/>
    <property type="match status" value="1"/>
</dbReference>
<dbReference type="SUPFAM" id="SSF88713">
    <property type="entry name" value="Glycoside hydrolase/deacetylase"/>
    <property type="match status" value="1"/>
</dbReference>
<dbReference type="GO" id="GO:0016810">
    <property type="term" value="F:hydrolase activity, acting on carbon-nitrogen (but not peptide) bonds"/>
    <property type="evidence" value="ECO:0007669"/>
    <property type="project" value="InterPro"/>
</dbReference>
<dbReference type="GO" id="GO:0016020">
    <property type="term" value="C:membrane"/>
    <property type="evidence" value="ECO:0007669"/>
    <property type="project" value="TreeGrafter"/>
</dbReference>
<dbReference type="GO" id="GO:0046872">
    <property type="term" value="F:metal ion binding"/>
    <property type="evidence" value="ECO:0007669"/>
    <property type="project" value="UniProtKB-KW"/>
</dbReference>
<evidence type="ECO:0000313" key="5">
    <source>
        <dbReference type="Proteomes" id="UP000177740"/>
    </source>
</evidence>
<dbReference type="InterPro" id="IPR050248">
    <property type="entry name" value="Polysacc_deacetylase_ArnD"/>
</dbReference>
<sequence>MLHRRCGFIFLTCCFTFLSKKIMYYRMKKSIFLIFCLVLLLSAGYYANLADPEELFIYIKPEKNQEKPKESPKDENPPEVLPEIVWGNRNKKQVIFTFDAGSGIQSLDRILSVLEKYELKGTFFITGKWAEQNPESLRRISSAGHEIFNHTYSHPYLTRTEDEKIIEELNMADEIIYQITGVSTKPYFRPPYGDRDARVFEKAFFAGYRAVYWTIDVLDWKEDQGFTKEQSKARIMDNLKPGTIYLMHIGDDITGDILDEVFSEIISQGYSIVSLSEGVE</sequence>
<dbReference type="GO" id="GO:0005975">
    <property type="term" value="P:carbohydrate metabolic process"/>
    <property type="evidence" value="ECO:0007669"/>
    <property type="project" value="InterPro"/>
</dbReference>
<dbReference type="AlphaFoldDB" id="A0A1G2EPF5"/>
<gene>
    <name evidence="4" type="ORF">A2365_03455</name>
</gene>
<dbReference type="PANTHER" id="PTHR10587">
    <property type="entry name" value="GLYCOSYL TRANSFERASE-RELATED"/>
    <property type="match status" value="1"/>
</dbReference>
<evidence type="ECO:0000256" key="2">
    <source>
        <dbReference type="ARBA" id="ARBA00022801"/>
    </source>
</evidence>
<evidence type="ECO:0000256" key="1">
    <source>
        <dbReference type="ARBA" id="ARBA00022723"/>
    </source>
</evidence>
<dbReference type="CDD" id="cd10917">
    <property type="entry name" value="CE4_NodB_like_6s_7s"/>
    <property type="match status" value="1"/>
</dbReference>